<keyword evidence="7" id="KW-0479">Metal-binding</keyword>
<evidence type="ECO:0000256" key="3">
    <source>
        <dbReference type="ARBA" id="ARBA00007823"/>
    </source>
</evidence>
<comment type="catalytic activity">
    <reaction evidence="1">
        <text>Endonucleolytic cleavage of RNA, removing extra 3' nucleotides from tRNA precursor, generating 3' termini of tRNAs. A 3'-hydroxy group is left at the tRNA terminus and a 5'-phosphoryl group is left at the trailer molecule.</text>
        <dbReference type="EC" id="3.1.26.11"/>
    </reaction>
</comment>
<dbReference type="GO" id="GO:1990180">
    <property type="term" value="P:mitochondrial tRNA 3'-end processing"/>
    <property type="evidence" value="ECO:0007669"/>
    <property type="project" value="TreeGrafter"/>
</dbReference>
<keyword evidence="13" id="KW-1185">Reference proteome</keyword>
<reference evidence="12 13" key="2">
    <citation type="submission" date="2024-07" db="EMBL/GenBank/DDBJ databases">
        <authorList>
            <person name="Akdeniz Z."/>
        </authorList>
    </citation>
    <scope>NUCLEOTIDE SEQUENCE [LARGE SCALE GENOMIC DNA]</scope>
</reference>
<dbReference type="GO" id="GO:0046872">
    <property type="term" value="F:metal ion binding"/>
    <property type="evidence" value="ECO:0007669"/>
    <property type="project" value="UniProtKB-KW"/>
</dbReference>
<evidence type="ECO:0000256" key="8">
    <source>
        <dbReference type="ARBA" id="ARBA00022759"/>
    </source>
</evidence>
<comment type="similarity">
    <text evidence="3">Belongs to the RNase Z family.</text>
</comment>
<evidence type="ECO:0000313" key="11">
    <source>
        <dbReference type="EMBL" id="CAI9916608.1"/>
    </source>
</evidence>
<evidence type="ECO:0000256" key="1">
    <source>
        <dbReference type="ARBA" id="ARBA00000402"/>
    </source>
</evidence>
<dbReference type="AlphaFoldDB" id="A0AA86NCC8"/>
<comment type="cofactor">
    <cofactor evidence="2">
        <name>Zn(2+)</name>
        <dbReference type="ChEBI" id="CHEBI:29105"/>
    </cofactor>
</comment>
<evidence type="ECO:0000256" key="7">
    <source>
        <dbReference type="ARBA" id="ARBA00022723"/>
    </source>
</evidence>
<evidence type="ECO:0000256" key="6">
    <source>
        <dbReference type="ARBA" id="ARBA00022722"/>
    </source>
</evidence>
<dbReference type="GO" id="GO:0005739">
    <property type="term" value="C:mitochondrion"/>
    <property type="evidence" value="ECO:0007669"/>
    <property type="project" value="TreeGrafter"/>
</dbReference>
<reference evidence="11" key="1">
    <citation type="submission" date="2023-06" db="EMBL/GenBank/DDBJ databases">
        <authorList>
            <person name="Kurt Z."/>
        </authorList>
    </citation>
    <scope>NUCLEOTIDE SEQUENCE</scope>
</reference>
<evidence type="ECO:0000256" key="5">
    <source>
        <dbReference type="ARBA" id="ARBA00022694"/>
    </source>
</evidence>
<evidence type="ECO:0000256" key="10">
    <source>
        <dbReference type="ARBA" id="ARBA00022833"/>
    </source>
</evidence>
<proteinExistence type="inferred from homology"/>
<dbReference type="SUPFAM" id="SSF56281">
    <property type="entry name" value="Metallo-hydrolase/oxidoreductase"/>
    <property type="match status" value="1"/>
</dbReference>
<dbReference type="Proteomes" id="UP001642409">
    <property type="component" value="Unassembled WGS sequence"/>
</dbReference>
<evidence type="ECO:0000256" key="2">
    <source>
        <dbReference type="ARBA" id="ARBA00001947"/>
    </source>
</evidence>
<dbReference type="InterPro" id="IPR047151">
    <property type="entry name" value="RNZ2-like"/>
</dbReference>
<dbReference type="Gene3D" id="3.60.15.10">
    <property type="entry name" value="Ribonuclease Z/Hydroxyacylglutathione hydrolase-like"/>
    <property type="match status" value="1"/>
</dbReference>
<gene>
    <name evidence="12" type="ORF">HINF_LOCUS19983</name>
    <name evidence="11" type="ORF">HINF_LOCUS4253</name>
</gene>
<accession>A0AA86NCC8</accession>
<protein>
    <recommendedName>
        <fullName evidence="4">ribonuclease Z</fullName>
        <ecNumber evidence="4">3.1.26.11</ecNumber>
    </recommendedName>
</protein>
<dbReference type="EMBL" id="CAXDID020000053">
    <property type="protein sequence ID" value="CAL6006079.1"/>
    <property type="molecule type" value="Genomic_DNA"/>
</dbReference>
<keyword evidence="6" id="KW-0540">Nuclease</keyword>
<dbReference type="EMBL" id="CATOUU010000108">
    <property type="protein sequence ID" value="CAI9916608.1"/>
    <property type="molecule type" value="Genomic_DNA"/>
</dbReference>
<organism evidence="11">
    <name type="scientific">Hexamita inflata</name>
    <dbReference type="NCBI Taxonomy" id="28002"/>
    <lineage>
        <taxon>Eukaryota</taxon>
        <taxon>Metamonada</taxon>
        <taxon>Diplomonadida</taxon>
        <taxon>Hexamitidae</taxon>
        <taxon>Hexamitinae</taxon>
        <taxon>Hexamita</taxon>
    </lineage>
</organism>
<dbReference type="InterPro" id="IPR036866">
    <property type="entry name" value="RibonucZ/Hydroxyglut_hydro"/>
</dbReference>
<evidence type="ECO:0000313" key="13">
    <source>
        <dbReference type="Proteomes" id="UP001642409"/>
    </source>
</evidence>
<dbReference type="GO" id="GO:0042781">
    <property type="term" value="F:3'-tRNA processing endoribonuclease activity"/>
    <property type="evidence" value="ECO:0007669"/>
    <property type="project" value="UniProtKB-EC"/>
</dbReference>
<comment type="caution">
    <text evidence="11">The sequence shown here is derived from an EMBL/GenBank/DDBJ whole genome shotgun (WGS) entry which is preliminary data.</text>
</comment>
<keyword evidence="8" id="KW-0255">Endonuclease</keyword>
<dbReference type="Pfam" id="PF23023">
    <property type="entry name" value="Anti-Pycsar_Apyc1"/>
    <property type="match status" value="1"/>
</dbReference>
<evidence type="ECO:0000256" key="4">
    <source>
        <dbReference type="ARBA" id="ARBA00012477"/>
    </source>
</evidence>
<keyword evidence="10" id="KW-0862">Zinc</keyword>
<sequence length="624" mass="71698">MCQVYQIVPASSVTRESFIIKINNKSVIINCSGQFQRNLEASSVNINEVSAYIFTDVNPETLEDFILHLKTYYWAKECNSAKIIVPKNLNLFHDLSFSTGYIPNKIHTGELIECKQYIQIDDPDYLLDVQNVDGQLEFQIQPKLEQVNYDKEKIKNISKQQMCEISQKGLVKVGDQIICTKDISSATKCGKIVYGDYFNEISKFDLVISSKTTGENVFNMKQQGYPVKDFVQFYNKQCKKEFSFQGHQNKKFVVFPQKQFGFDLKYDTGVSQRDFNLLNKDFVQCTDNSDSDNFIEFYGSQGTVTSKYANVSGQLLQLDGHQFLVDCGVGTLSQILHSQRKTRLLPNLVILITHEHTDHYFGLGAVLSYFYSLYNTYPTVICPDDVNYYLHLLEIPVHSVIQQNFLNHSTSSEIQPFNTQNQQLEVCNMNLQNQQLHILMNKNQNIYDKIVQHCFQDNTQSRIQCVMLQHNQQNVIIQTDQQKTQNETEIVLNGFRIKLLKSVHSPNSVHFSVLSPNKSHQVIFTGDGRPFSYQFDESKNRILVHEATFVNEQSEAETRGHSTFKEAVEVFKRVKVDLLIVNHLSLRHSNKIIVSDSEGGKIVRLGVRLHGAQDLKKRKGKNKK</sequence>
<dbReference type="PANTHER" id="PTHR12553:SF49">
    <property type="entry name" value="ZINC PHOSPHODIESTERASE ELAC PROTEIN 2"/>
    <property type="match status" value="1"/>
</dbReference>
<dbReference type="PANTHER" id="PTHR12553">
    <property type="entry name" value="ZINC PHOSPHODIESTERASE ELAC PROTEIN 2"/>
    <property type="match status" value="1"/>
</dbReference>
<evidence type="ECO:0000313" key="12">
    <source>
        <dbReference type="EMBL" id="CAL6006079.1"/>
    </source>
</evidence>
<evidence type="ECO:0000256" key="9">
    <source>
        <dbReference type="ARBA" id="ARBA00022801"/>
    </source>
</evidence>
<keyword evidence="5" id="KW-0819">tRNA processing</keyword>
<name>A0AA86NCC8_9EUKA</name>
<dbReference type="EC" id="3.1.26.11" evidence="4"/>
<keyword evidence="9" id="KW-0378">Hydrolase</keyword>